<feature type="region of interest" description="Disordered" evidence="1">
    <location>
        <begin position="91"/>
        <end position="112"/>
    </location>
</feature>
<reference evidence="3 4" key="1">
    <citation type="journal article" date="2017" name="G3 (Bethesda)">
        <title>The Physical Genome Mapping of Anopheles albimanus Corrected Scaffold Misassemblies and Identified Interarm Rearrangements in Genus Anopheles.</title>
        <authorList>
            <person name="Artemov G.N."/>
            <person name="Peery A.N."/>
            <person name="Jiang X."/>
            <person name="Tu Z."/>
            <person name="Stegniy V.N."/>
            <person name="Sharakhova M.V."/>
            <person name="Sharakhov I.V."/>
        </authorList>
    </citation>
    <scope>NUCLEOTIDE SEQUENCE [LARGE SCALE GENOMIC DNA]</scope>
    <source>
        <strain evidence="3 4">ALBI9_A</strain>
    </source>
</reference>
<evidence type="ECO:0000256" key="1">
    <source>
        <dbReference type="SAM" id="MobiDB-lite"/>
    </source>
</evidence>
<protein>
    <submittedName>
        <fullName evidence="3">Uncharacterized protein</fullName>
    </submittedName>
</protein>
<accession>A0A182FXY6</accession>
<keyword evidence="2" id="KW-0732">Signal</keyword>
<dbReference type="AlphaFoldDB" id="A0A182FXY6"/>
<feature type="compositionally biased region" description="Polar residues" evidence="1">
    <location>
        <begin position="52"/>
        <end position="62"/>
    </location>
</feature>
<evidence type="ECO:0000256" key="2">
    <source>
        <dbReference type="SAM" id="SignalP"/>
    </source>
</evidence>
<organism evidence="3 4">
    <name type="scientific">Anopheles albimanus</name>
    <name type="common">New world malaria mosquito</name>
    <dbReference type="NCBI Taxonomy" id="7167"/>
    <lineage>
        <taxon>Eukaryota</taxon>
        <taxon>Metazoa</taxon>
        <taxon>Ecdysozoa</taxon>
        <taxon>Arthropoda</taxon>
        <taxon>Hexapoda</taxon>
        <taxon>Insecta</taxon>
        <taxon>Pterygota</taxon>
        <taxon>Neoptera</taxon>
        <taxon>Endopterygota</taxon>
        <taxon>Diptera</taxon>
        <taxon>Nematocera</taxon>
        <taxon>Culicoidea</taxon>
        <taxon>Culicidae</taxon>
        <taxon>Anophelinae</taxon>
        <taxon>Anopheles</taxon>
    </lineage>
</organism>
<feature type="compositionally biased region" description="Acidic residues" evidence="1">
    <location>
        <begin position="96"/>
        <end position="107"/>
    </location>
</feature>
<dbReference type="VEuPathDB" id="VectorBase:AALB014495"/>
<dbReference type="Proteomes" id="UP000069272">
    <property type="component" value="Chromosome 3L"/>
</dbReference>
<reference evidence="3" key="2">
    <citation type="submission" date="2022-08" db="UniProtKB">
        <authorList>
            <consortium name="EnsemblMetazoa"/>
        </authorList>
    </citation>
    <scope>IDENTIFICATION</scope>
    <source>
        <strain evidence="3">STECLA/ALBI9_A</strain>
    </source>
</reference>
<sequence>MAVWDNPHLFWAFFLAFFSLWLAFFYCCTKCLNMVSTKPSLETPRSRGTMIAGQTQPSDSTLQRRVALQRTTNSTEHNTFQPMMLSEPQTVINQVDDSEATLEDPSTEDPPTYDEAILNLISMLDVP</sequence>
<feature type="region of interest" description="Disordered" evidence="1">
    <location>
        <begin position="43"/>
        <end position="62"/>
    </location>
</feature>
<proteinExistence type="predicted"/>
<evidence type="ECO:0000313" key="4">
    <source>
        <dbReference type="Proteomes" id="UP000069272"/>
    </source>
</evidence>
<feature type="chain" id="PRO_5043411007" evidence="2">
    <location>
        <begin position="24"/>
        <end position="127"/>
    </location>
</feature>
<feature type="signal peptide" evidence="2">
    <location>
        <begin position="1"/>
        <end position="23"/>
    </location>
</feature>
<name>A0A182FXY6_ANOAL</name>
<keyword evidence="4" id="KW-1185">Reference proteome</keyword>
<dbReference type="EnsemblMetazoa" id="AALB014495-RA">
    <property type="protein sequence ID" value="AALB014495-PA"/>
    <property type="gene ID" value="AALB014495"/>
</dbReference>
<evidence type="ECO:0000313" key="3">
    <source>
        <dbReference type="EnsemblMetazoa" id="AALB014495-PA"/>
    </source>
</evidence>